<dbReference type="Proteomes" id="UP000317155">
    <property type="component" value="Unassembled WGS sequence"/>
</dbReference>
<dbReference type="AlphaFoldDB" id="A0A550JIU3"/>
<feature type="transmembrane region" description="Helical" evidence="1">
    <location>
        <begin position="91"/>
        <end position="110"/>
    </location>
</feature>
<evidence type="ECO:0000313" key="2">
    <source>
        <dbReference type="EMBL" id="TRO83103.1"/>
    </source>
</evidence>
<keyword evidence="3" id="KW-1185">Reference proteome</keyword>
<evidence type="ECO:0000256" key="1">
    <source>
        <dbReference type="SAM" id="Phobius"/>
    </source>
</evidence>
<organism evidence="2 3">
    <name type="scientific">Trichloromonas acetexigens</name>
    <dbReference type="NCBI Taxonomy" id="38815"/>
    <lineage>
        <taxon>Bacteria</taxon>
        <taxon>Pseudomonadati</taxon>
        <taxon>Thermodesulfobacteriota</taxon>
        <taxon>Desulfuromonadia</taxon>
        <taxon>Desulfuromonadales</taxon>
        <taxon>Trichloromonadaceae</taxon>
        <taxon>Trichloromonas</taxon>
    </lineage>
</organism>
<feature type="transmembrane region" description="Helical" evidence="1">
    <location>
        <begin position="239"/>
        <end position="258"/>
    </location>
</feature>
<feature type="transmembrane region" description="Helical" evidence="1">
    <location>
        <begin position="59"/>
        <end position="79"/>
    </location>
</feature>
<dbReference type="OrthoDB" id="5457281at2"/>
<sequence>MSLTVLLIPAKILVSILAVVGLSLVAERVSPKVAGILSGYPLGTAIALFFIGLENGPNFAGQGAVYTLAGLSASLVLVHAYQSASARLQRYAVAGSALAAVLAFLLAAALLHRLPLNLPTGLLLTVAVAAFYARRFRRIENTRVTNPVPFTRWVLLLRALAAAAIVLLITGLAKLIGANASGILSAFPITLFPFLLIIHQAYGKEAVHTIIKNYPFGIGALIAYALSVSLTYPRYGVPFGTFLAFLAATGYLLLLAAVTRRGRGQ</sequence>
<name>A0A550JIU3_9BACT</name>
<accession>A0A550JIU3</accession>
<reference evidence="2 3" key="1">
    <citation type="submission" date="2019-07" db="EMBL/GenBank/DDBJ databases">
        <title>Insights of Desulfuromonas acetexigens electromicrobiology.</title>
        <authorList>
            <person name="Katuri K."/>
            <person name="Sapireddy V."/>
            <person name="Shaw D.R."/>
            <person name="Saikaly P."/>
        </authorList>
    </citation>
    <scope>NUCLEOTIDE SEQUENCE [LARGE SCALE GENOMIC DNA]</scope>
    <source>
        <strain evidence="2 3">2873</strain>
    </source>
</reference>
<feature type="transmembrane region" description="Helical" evidence="1">
    <location>
        <begin position="33"/>
        <end position="53"/>
    </location>
</feature>
<feature type="transmembrane region" description="Helical" evidence="1">
    <location>
        <begin position="182"/>
        <end position="202"/>
    </location>
</feature>
<dbReference type="RefSeq" id="WP_092055562.1">
    <property type="nucleotide sequence ID" value="NZ_FOJJ01000012.1"/>
</dbReference>
<protein>
    <recommendedName>
        <fullName evidence="4">DUF3147 family protein</fullName>
    </recommendedName>
</protein>
<feature type="transmembrane region" description="Helical" evidence="1">
    <location>
        <begin position="6"/>
        <end position="26"/>
    </location>
</feature>
<proteinExistence type="predicted"/>
<evidence type="ECO:0000313" key="3">
    <source>
        <dbReference type="Proteomes" id="UP000317155"/>
    </source>
</evidence>
<evidence type="ECO:0008006" key="4">
    <source>
        <dbReference type="Google" id="ProtNLM"/>
    </source>
</evidence>
<feature type="transmembrane region" description="Helical" evidence="1">
    <location>
        <begin position="153"/>
        <end position="176"/>
    </location>
</feature>
<feature type="transmembrane region" description="Helical" evidence="1">
    <location>
        <begin position="116"/>
        <end position="133"/>
    </location>
</feature>
<keyword evidence="1" id="KW-0812">Transmembrane</keyword>
<comment type="caution">
    <text evidence="2">The sequence shown here is derived from an EMBL/GenBank/DDBJ whole genome shotgun (WGS) entry which is preliminary data.</text>
</comment>
<gene>
    <name evidence="2" type="ORF">FL622_03200</name>
</gene>
<feature type="transmembrane region" description="Helical" evidence="1">
    <location>
        <begin position="214"/>
        <end position="233"/>
    </location>
</feature>
<dbReference type="EMBL" id="VJVV01000002">
    <property type="protein sequence ID" value="TRO83103.1"/>
    <property type="molecule type" value="Genomic_DNA"/>
</dbReference>
<keyword evidence="1" id="KW-1133">Transmembrane helix</keyword>
<keyword evidence="1" id="KW-0472">Membrane</keyword>